<evidence type="ECO:0000259" key="4">
    <source>
        <dbReference type="Pfam" id="PF13359"/>
    </source>
</evidence>
<feature type="domain" description="Myb/SANT-like" evidence="3">
    <location>
        <begin position="12"/>
        <end position="103"/>
    </location>
</feature>
<dbReference type="PANTHER" id="PTHR31704">
    <property type="entry name" value="MYB/SANT-LIKE DNA-BINDING DOMAIN PROTEIN-RELATED"/>
    <property type="match status" value="1"/>
</dbReference>
<dbReference type="InterPro" id="IPR058353">
    <property type="entry name" value="DUF8040"/>
</dbReference>
<evidence type="ECO:0000313" key="7">
    <source>
        <dbReference type="Proteomes" id="UP001151760"/>
    </source>
</evidence>
<evidence type="ECO:0000313" key="6">
    <source>
        <dbReference type="EMBL" id="GJU07118.1"/>
    </source>
</evidence>
<evidence type="ECO:0000256" key="1">
    <source>
        <dbReference type="ARBA" id="ARBA00001968"/>
    </source>
</evidence>
<accession>A0ABQ5J3P4</accession>
<proteinExistence type="predicted"/>
<gene>
    <name evidence="6" type="ORF">Tco_1123548</name>
</gene>
<reference evidence="6" key="2">
    <citation type="submission" date="2022-01" db="EMBL/GenBank/DDBJ databases">
        <authorList>
            <person name="Yamashiro T."/>
            <person name="Shiraishi A."/>
            <person name="Satake H."/>
            <person name="Nakayama K."/>
        </authorList>
    </citation>
    <scope>NUCLEOTIDE SEQUENCE</scope>
</reference>
<feature type="domain" description="DUF8040" evidence="5">
    <location>
        <begin position="386"/>
        <end position="427"/>
    </location>
</feature>
<reference evidence="6" key="1">
    <citation type="journal article" date="2022" name="Int. J. Mol. Sci.">
        <title>Draft Genome of Tanacetum Coccineum: Genomic Comparison of Closely Related Tanacetum-Family Plants.</title>
        <authorList>
            <person name="Yamashiro T."/>
            <person name="Shiraishi A."/>
            <person name="Nakayama K."/>
            <person name="Satake H."/>
        </authorList>
    </citation>
    <scope>NUCLEOTIDE SEQUENCE</scope>
</reference>
<name>A0ABQ5J3P4_9ASTR</name>
<dbReference type="Proteomes" id="UP001151760">
    <property type="component" value="Unassembled WGS sequence"/>
</dbReference>
<keyword evidence="2" id="KW-0479">Metal-binding</keyword>
<evidence type="ECO:0000256" key="2">
    <source>
        <dbReference type="ARBA" id="ARBA00022723"/>
    </source>
</evidence>
<keyword evidence="7" id="KW-1185">Reference proteome</keyword>
<sequence length="621" mass="71399">MATSNATSRKENWTDQSVLTLCNFLIQHQNNNGRNKAYPWSQLQPEHENIHNHKFNSKQALKSKYDSMRKQYTLWKQLKYGETGLGWNASTGALACSNDWWDRKIKENPNVSGFRTKQPSKELQEAWEQLFGGLLAGESVVVGLGMDQDTSSEIPNVNLENAKIPNVNLENVEIPNVNLENVEIPNVNLKNVAINIDDDTEPIQVWNHYSQHLDAKENDFYSSLMRDVGQDVTTPCPDEISRQPNKSKNVTMKPKIVEMKRKGRNSGGTKLFQGYMAKQEEKQERIIKILESDAFGASKDDPYIVSRCMIVINGMVDDALMTSDMPLFYLGMDLFKDAVNMINMDIQRRNQKRKHGCAHFLMDSMYSCDLVSAYYYKYMHKEPCMTSSQTGEAWMKEVLNGNPIRCVNAFRMHPNVFSKLCGELESRVSNRDVSERFQCSGETISRAFHEILEAITGRSKGFHGLARKYYLVDKGYPDRKGYLVPYPKTRYHKSQFENELPKNMKEAFNRSHSSLQSSIEISFGILKKQWKILGGMPKYSVENQHDIIIAAFALHNYIRNNDREDKVFTTFEQHPDYMGCDELRDVRGTVTNNDNISSGTSNEMKQIRNDIATSIWNARRR</sequence>
<organism evidence="6 7">
    <name type="scientific">Tanacetum coccineum</name>
    <dbReference type="NCBI Taxonomy" id="301880"/>
    <lineage>
        <taxon>Eukaryota</taxon>
        <taxon>Viridiplantae</taxon>
        <taxon>Streptophyta</taxon>
        <taxon>Embryophyta</taxon>
        <taxon>Tracheophyta</taxon>
        <taxon>Spermatophyta</taxon>
        <taxon>Magnoliopsida</taxon>
        <taxon>eudicotyledons</taxon>
        <taxon>Gunneridae</taxon>
        <taxon>Pentapetalae</taxon>
        <taxon>asterids</taxon>
        <taxon>campanulids</taxon>
        <taxon>Asterales</taxon>
        <taxon>Asteraceae</taxon>
        <taxon>Asteroideae</taxon>
        <taxon>Anthemideae</taxon>
        <taxon>Anthemidinae</taxon>
        <taxon>Tanacetum</taxon>
    </lineage>
</organism>
<dbReference type="Pfam" id="PF13359">
    <property type="entry name" value="DDE_Tnp_4"/>
    <property type="match status" value="1"/>
</dbReference>
<comment type="caution">
    <text evidence="6">The sequence shown here is derived from an EMBL/GenBank/DDBJ whole genome shotgun (WGS) entry which is preliminary data.</text>
</comment>
<dbReference type="Pfam" id="PF12776">
    <property type="entry name" value="Myb_DNA-bind_3"/>
    <property type="match status" value="1"/>
</dbReference>
<dbReference type="InterPro" id="IPR027806">
    <property type="entry name" value="HARBI1_dom"/>
</dbReference>
<comment type="cofactor">
    <cofactor evidence="1">
        <name>a divalent metal cation</name>
        <dbReference type="ChEBI" id="CHEBI:60240"/>
    </cofactor>
</comment>
<feature type="domain" description="DDE Tnp4" evidence="4">
    <location>
        <begin position="465"/>
        <end position="556"/>
    </location>
</feature>
<dbReference type="InterPro" id="IPR024752">
    <property type="entry name" value="Myb/SANT-like_dom"/>
</dbReference>
<evidence type="ECO:0000259" key="5">
    <source>
        <dbReference type="Pfam" id="PF26138"/>
    </source>
</evidence>
<evidence type="ECO:0000259" key="3">
    <source>
        <dbReference type="Pfam" id="PF12776"/>
    </source>
</evidence>
<dbReference type="EMBL" id="BQNB010021507">
    <property type="protein sequence ID" value="GJU07118.1"/>
    <property type="molecule type" value="Genomic_DNA"/>
</dbReference>
<dbReference type="Pfam" id="PF26138">
    <property type="entry name" value="DUF8040"/>
    <property type="match status" value="1"/>
</dbReference>
<dbReference type="PANTHER" id="PTHR31704:SF55">
    <property type="entry name" value="MYB_SANT-LIKE DNA-BINDING DOMAIN PROTEIN"/>
    <property type="match status" value="1"/>
</dbReference>
<protein>
    <submittedName>
        <fullName evidence="6">Myb/SANT-like domain-containing protein</fullName>
    </submittedName>
</protein>